<accession>A0ABN7VSR7</accession>
<sequence>FQKINMPNSSSIEKRLESMQPNLQQLIRKLKDGEELIIYPNQVILKIGEQEYIKEISALYLNDLKQKEKIKILITSPVIENNWEEKLTYLCELLAEKGWCDTTSKLSVHFSNSKGKLVGRIAKRVYLLFNAREQSNIQFVQAINISVLERIAKKDFESLLVEAK</sequence>
<name>A0ABN7VSR7_GIGMA</name>
<proteinExistence type="predicted"/>
<protein>
    <submittedName>
        <fullName evidence="1">29852_t:CDS:1</fullName>
    </submittedName>
</protein>
<evidence type="ECO:0000313" key="1">
    <source>
        <dbReference type="EMBL" id="CAG8796820.1"/>
    </source>
</evidence>
<evidence type="ECO:0000313" key="2">
    <source>
        <dbReference type="Proteomes" id="UP000789901"/>
    </source>
</evidence>
<organism evidence="1 2">
    <name type="scientific">Gigaspora margarita</name>
    <dbReference type="NCBI Taxonomy" id="4874"/>
    <lineage>
        <taxon>Eukaryota</taxon>
        <taxon>Fungi</taxon>
        <taxon>Fungi incertae sedis</taxon>
        <taxon>Mucoromycota</taxon>
        <taxon>Glomeromycotina</taxon>
        <taxon>Glomeromycetes</taxon>
        <taxon>Diversisporales</taxon>
        <taxon>Gigasporaceae</taxon>
        <taxon>Gigaspora</taxon>
    </lineage>
</organism>
<feature type="non-terminal residue" evidence="1">
    <location>
        <position position="1"/>
    </location>
</feature>
<dbReference type="EMBL" id="CAJVQB010021339">
    <property type="protein sequence ID" value="CAG8796820.1"/>
    <property type="molecule type" value="Genomic_DNA"/>
</dbReference>
<comment type="caution">
    <text evidence="1">The sequence shown here is derived from an EMBL/GenBank/DDBJ whole genome shotgun (WGS) entry which is preliminary data.</text>
</comment>
<reference evidence="1 2" key="1">
    <citation type="submission" date="2021-06" db="EMBL/GenBank/DDBJ databases">
        <authorList>
            <person name="Kallberg Y."/>
            <person name="Tangrot J."/>
            <person name="Rosling A."/>
        </authorList>
    </citation>
    <scope>NUCLEOTIDE SEQUENCE [LARGE SCALE GENOMIC DNA]</scope>
    <source>
        <strain evidence="1 2">120-4 pot B 10/14</strain>
    </source>
</reference>
<gene>
    <name evidence="1" type="ORF">GMARGA_LOCUS22273</name>
</gene>
<dbReference type="Proteomes" id="UP000789901">
    <property type="component" value="Unassembled WGS sequence"/>
</dbReference>
<keyword evidence="2" id="KW-1185">Reference proteome</keyword>